<dbReference type="Proteomes" id="UP000516437">
    <property type="component" value="Chromosome 3"/>
</dbReference>
<dbReference type="OrthoDB" id="1896560at2759"/>
<dbReference type="GO" id="GO:0006952">
    <property type="term" value="P:defense response"/>
    <property type="evidence" value="ECO:0007669"/>
    <property type="project" value="UniProtKB-KW"/>
</dbReference>
<comment type="caution">
    <text evidence="2">The sequence shown here is derived from an EMBL/GenBank/DDBJ whole genome shotgun (WGS) entry which is preliminary data.</text>
</comment>
<evidence type="ECO:0000313" key="3">
    <source>
        <dbReference type="Proteomes" id="UP000516437"/>
    </source>
</evidence>
<gene>
    <name evidence="2" type="ORF">CJ030_MR3G025384</name>
</gene>
<dbReference type="Gene3D" id="3.80.10.10">
    <property type="entry name" value="Ribonuclease Inhibitor"/>
    <property type="match status" value="3"/>
</dbReference>
<sequence>MAMFLLQKAIGALKVLRFESLRKWERWICCAAENGGGIFLHLEKLYIKDCFRLTGELPIQLSSSAIHELELSGCNQVLLKEFPNRMQTLEIGGFDAVESLPGGIIDSSSCLRELKVQNCCSLMSLSQGGPLSTLKTIWILHCRKLELPIHMDYSSLDKLWLHNCDSIRSIPLELFPKLCDLNLDSCANLESFTIPEPHERDLAASLLQIKYCPKFVSFPKAGWRAPKLELFLVDNCGSLRSLPDRMDKLFPSLVQFTMRYCSKVESFPEGGLPSNLNSISVFGCDKLVASWKAWGLQKLPSLRSLFIGGTEDVESFPDFGLLPTSLISLSIEFSNLKSLDREGLQHLISLEELQITRCPELKYMPEEGLPTSISILRIHGCPLLEKQWKKRKGKEWREIAHVPHVGSDYKRIRTN</sequence>
<reference evidence="2 3" key="1">
    <citation type="journal article" date="2019" name="Plant Biotechnol. J.">
        <title>The red bayberry genome and genetic basis of sex determination.</title>
        <authorList>
            <person name="Jia H.M."/>
            <person name="Jia H.J."/>
            <person name="Cai Q.L."/>
            <person name="Wang Y."/>
            <person name="Zhao H.B."/>
            <person name="Yang W.F."/>
            <person name="Wang G.Y."/>
            <person name="Li Y.H."/>
            <person name="Zhan D.L."/>
            <person name="Shen Y.T."/>
            <person name="Niu Q.F."/>
            <person name="Chang L."/>
            <person name="Qiu J."/>
            <person name="Zhao L."/>
            <person name="Xie H.B."/>
            <person name="Fu W.Y."/>
            <person name="Jin J."/>
            <person name="Li X.W."/>
            <person name="Jiao Y."/>
            <person name="Zhou C.C."/>
            <person name="Tu T."/>
            <person name="Chai C.Y."/>
            <person name="Gao J.L."/>
            <person name="Fan L.J."/>
            <person name="van de Weg E."/>
            <person name="Wang J.Y."/>
            <person name="Gao Z.S."/>
        </authorList>
    </citation>
    <scope>NUCLEOTIDE SEQUENCE [LARGE SCALE GENOMIC DNA]</scope>
    <source>
        <tissue evidence="2">Leaves</tissue>
    </source>
</reference>
<organism evidence="2 3">
    <name type="scientific">Morella rubra</name>
    <name type="common">Chinese bayberry</name>
    <dbReference type="NCBI Taxonomy" id="262757"/>
    <lineage>
        <taxon>Eukaryota</taxon>
        <taxon>Viridiplantae</taxon>
        <taxon>Streptophyta</taxon>
        <taxon>Embryophyta</taxon>
        <taxon>Tracheophyta</taxon>
        <taxon>Spermatophyta</taxon>
        <taxon>Magnoliopsida</taxon>
        <taxon>eudicotyledons</taxon>
        <taxon>Gunneridae</taxon>
        <taxon>Pentapetalae</taxon>
        <taxon>rosids</taxon>
        <taxon>fabids</taxon>
        <taxon>Fagales</taxon>
        <taxon>Myricaceae</taxon>
        <taxon>Morella</taxon>
    </lineage>
</organism>
<dbReference type="PANTHER" id="PTHR36766">
    <property type="entry name" value="PLANT BROAD-SPECTRUM MILDEW RESISTANCE PROTEIN RPW8"/>
    <property type="match status" value="1"/>
</dbReference>
<dbReference type="SUPFAM" id="SSF52058">
    <property type="entry name" value="L domain-like"/>
    <property type="match status" value="1"/>
</dbReference>
<keyword evidence="3" id="KW-1185">Reference proteome</keyword>
<protein>
    <recommendedName>
        <fullName evidence="4">Disease resistance RPP13-like protein 1</fullName>
    </recommendedName>
</protein>
<dbReference type="AlphaFoldDB" id="A0A6A1W6Z8"/>
<dbReference type="PANTHER" id="PTHR36766:SF70">
    <property type="entry name" value="DISEASE RESISTANCE PROTEIN RGA4"/>
    <property type="match status" value="1"/>
</dbReference>
<name>A0A6A1W6Z8_9ROSI</name>
<accession>A0A6A1W6Z8</accession>
<evidence type="ECO:0000256" key="1">
    <source>
        <dbReference type="ARBA" id="ARBA00022821"/>
    </source>
</evidence>
<dbReference type="InterPro" id="IPR032675">
    <property type="entry name" value="LRR_dom_sf"/>
</dbReference>
<evidence type="ECO:0008006" key="4">
    <source>
        <dbReference type="Google" id="ProtNLM"/>
    </source>
</evidence>
<evidence type="ECO:0000313" key="2">
    <source>
        <dbReference type="EMBL" id="KAB1220925.1"/>
    </source>
</evidence>
<dbReference type="EMBL" id="RXIC02000021">
    <property type="protein sequence ID" value="KAB1220925.1"/>
    <property type="molecule type" value="Genomic_DNA"/>
</dbReference>
<keyword evidence="1" id="KW-0611">Plant defense</keyword>
<proteinExistence type="predicted"/>